<dbReference type="SUPFAM" id="SSF56349">
    <property type="entry name" value="DNA breaking-rejoining enzymes"/>
    <property type="match status" value="1"/>
</dbReference>
<name>A0A1G8UV79_9EURY</name>
<dbReference type="Gene3D" id="1.10.150.130">
    <property type="match status" value="1"/>
</dbReference>
<dbReference type="InterPro" id="IPR013762">
    <property type="entry name" value="Integrase-like_cat_sf"/>
</dbReference>
<dbReference type="GO" id="GO:0015074">
    <property type="term" value="P:DNA integration"/>
    <property type="evidence" value="ECO:0007669"/>
    <property type="project" value="UniProtKB-KW"/>
</dbReference>
<dbReference type="GO" id="GO:0006310">
    <property type="term" value="P:DNA recombination"/>
    <property type="evidence" value="ECO:0007669"/>
    <property type="project" value="UniProtKB-KW"/>
</dbReference>
<proteinExistence type="predicted"/>
<keyword evidence="8" id="KW-1185">Reference proteome</keyword>
<dbReference type="PROSITE" id="PS51898">
    <property type="entry name" value="TYR_RECOMBINASE"/>
    <property type="match status" value="1"/>
</dbReference>
<dbReference type="PANTHER" id="PTHR30349:SF41">
    <property type="entry name" value="INTEGRASE_RECOMBINASE PROTEIN MJ0367-RELATED"/>
    <property type="match status" value="1"/>
</dbReference>
<evidence type="ECO:0000256" key="2">
    <source>
        <dbReference type="ARBA" id="ARBA00023125"/>
    </source>
</evidence>
<dbReference type="CDD" id="cd00397">
    <property type="entry name" value="DNA_BRE_C"/>
    <property type="match status" value="1"/>
</dbReference>
<keyword evidence="2 4" id="KW-0238">DNA-binding</keyword>
<dbReference type="InterPro" id="IPR010998">
    <property type="entry name" value="Integrase_recombinase_N"/>
</dbReference>
<evidence type="ECO:0000256" key="4">
    <source>
        <dbReference type="PROSITE-ProRule" id="PRU01248"/>
    </source>
</evidence>
<dbReference type="EMBL" id="FNFC01000005">
    <property type="protein sequence ID" value="SDJ57693.1"/>
    <property type="molecule type" value="Genomic_DNA"/>
</dbReference>
<dbReference type="RefSeq" id="WP_092701027.1">
    <property type="nucleotide sequence ID" value="NZ_FNFC01000005.1"/>
</dbReference>
<dbReference type="OrthoDB" id="198497at2157"/>
<sequence>MSKPNRNLTPTTAEEALDLYLRERSTDVTESTLQAHEYRLNHFIRWCAGEGDVENVNNLTGRDLHRYKLWRKEDGDLNKVSLKSQMDTLRVFIRFCETVDAVESDLHSKIISPTLGDGTGQRDVKLDSEEAEVLLDYLERFEYASFSHTVVLLLWRTGMRIGSIRSLDLSDFHPDDEYLSVRHRPDTDTPLKNKGNGERYVALTTAVCTVVEDYVDVHRHDVTDEYGRDPLLTTKHGRPTNNTLRQTVYRWTRPCQYQGDCPHGKEKDECEAITERGRASKCPSSVSPHAIRRGSITHHLTEDVPEQVVSDRMNVSQGVLDAHYDRRDEEVKVEQRRDYLDGV</sequence>
<dbReference type="AlphaFoldDB" id="A0A1G8UV79"/>
<organism evidence="7 8">
    <name type="scientific">Halovenus aranensis</name>
    <dbReference type="NCBI Taxonomy" id="890420"/>
    <lineage>
        <taxon>Archaea</taxon>
        <taxon>Methanobacteriati</taxon>
        <taxon>Methanobacteriota</taxon>
        <taxon>Stenosarchaea group</taxon>
        <taxon>Halobacteria</taxon>
        <taxon>Halobacteriales</taxon>
        <taxon>Haloarculaceae</taxon>
        <taxon>Halovenus</taxon>
    </lineage>
</organism>
<dbReference type="Proteomes" id="UP000198856">
    <property type="component" value="Unassembled WGS sequence"/>
</dbReference>
<dbReference type="InterPro" id="IPR004107">
    <property type="entry name" value="Integrase_SAM-like_N"/>
</dbReference>
<evidence type="ECO:0000313" key="8">
    <source>
        <dbReference type="Proteomes" id="UP000198856"/>
    </source>
</evidence>
<dbReference type="PROSITE" id="PS51900">
    <property type="entry name" value="CB"/>
    <property type="match status" value="1"/>
</dbReference>
<dbReference type="InterPro" id="IPR050090">
    <property type="entry name" value="Tyrosine_recombinase_XerCD"/>
</dbReference>
<dbReference type="InterPro" id="IPR002104">
    <property type="entry name" value="Integrase_catalytic"/>
</dbReference>
<gene>
    <name evidence="7" type="ORF">SAMN05216226_105144</name>
</gene>
<evidence type="ECO:0000256" key="3">
    <source>
        <dbReference type="ARBA" id="ARBA00023172"/>
    </source>
</evidence>
<reference evidence="7 8" key="1">
    <citation type="submission" date="2016-10" db="EMBL/GenBank/DDBJ databases">
        <authorList>
            <person name="de Groot N.N."/>
        </authorList>
    </citation>
    <scope>NUCLEOTIDE SEQUENCE [LARGE SCALE GENOMIC DNA]</scope>
    <source>
        <strain evidence="7 8">IBRC-M10015</strain>
    </source>
</reference>
<accession>A0A1G8UV79</accession>
<evidence type="ECO:0000259" key="5">
    <source>
        <dbReference type="PROSITE" id="PS51898"/>
    </source>
</evidence>
<dbReference type="Pfam" id="PF02899">
    <property type="entry name" value="Phage_int_SAM_1"/>
    <property type="match status" value="1"/>
</dbReference>
<dbReference type="Gene3D" id="1.10.443.10">
    <property type="entry name" value="Intergrase catalytic core"/>
    <property type="match status" value="1"/>
</dbReference>
<evidence type="ECO:0000256" key="1">
    <source>
        <dbReference type="ARBA" id="ARBA00022908"/>
    </source>
</evidence>
<evidence type="ECO:0000313" key="7">
    <source>
        <dbReference type="EMBL" id="SDJ57693.1"/>
    </source>
</evidence>
<keyword evidence="1" id="KW-0229">DNA integration</keyword>
<feature type="domain" description="Core-binding (CB)" evidence="6">
    <location>
        <begin position="11"/>
        <end position="97"/>
    </location>
</feature>
<keyword evidence="3" id="KW-0233">DNA recombination</keyword>
<protein>
    <submittedName>
        <fullName evidence="7">Site-specific recombinase XerD</fullName>
    </submittedName>
</protein>
<evidence type="ECO:0000259" key="6">
    <source>
        <dbReference type="PROSITE" id="PS51900"/>
    </source>
</evidence>
<dbReference type="PANTHER" id="PTHR30349">
    <property type="entry name" value="PHAGE INTEGRASE-RELATED"/>
    <property type="match status" value="1"/>
</dbReference>
<dbReference type="GO" id="GO:0003677">
    <property type="term" value="F:DNA binding"/>
    <property type="evidence" value="ECO:0007669"/>
    <property type="project" value="UniProtKB-UniRule"/>
</dbReference>
<dbReference type="Pfam" id="PF00589">
    <property type="entry name" value="Phage_integrase"/>
    <property type="match status" value="1"/>
</dbReference>
<feature type="domain" description="Tyr recombinase" evidence="5">
    <location>
        <begin position="121"/>
        <end position="337"/>
    </location>
</feature>
<dbReference type="InterPro" id="IPR011010">
    <property type="entry name" value="DNA_brk_join_enz"/>
</dbReference>
<dbReference type="STRING" id="890420.SAMN05216226_105144"/>
<dbReference type="InterPro" id="IPR044068">
    <property type="entry name" value="CB"/>
</dbReference>